<dbReference type="InterPro" id="IPR013320">
    <property type="entry name" value="ConA-like_dom_sf"/>
</dbReference>
<evidence type="ECO:0000256" key="8">
    <source>
        <dbReference type="ARBA" id="ARBA00023136"/>
    </source>
</evidence>
<dbReference type="GO" id="GO:0016757">
    <property type="term" value="F:glycosyltransferase activity"/>
    <property type="evidence" value="ECO:0007669"/>
    <property type="project" value="UniProtKB-KW"/>
</dbReference>
<dbReference type="InterPro" id="IPR050546">
    <property type="entry name" value="Glycosyl_Hydrlase_16"/>
</dbReference>
<evidence type="ECO:0000256" key="5">
    <source>
        <dbReference type="ARBA" id="ARBA00022679"/>
    </source>
</evidence>
<dbReference type="GO" id="GO:0005975">
    <property type="term" value="P:carbohydrate metabolic process"/>
    <property type="evidence" value="ECO:0007669"/>
    <property type="project" value="InterPro"/>
</dbReference>
<name>A0AB34KGY2_9PEZI</name>
<keyword evidence="13" id="KW-1133">Transmembrane helix</keyword>
<keyword evidence="13" id="KW-0812">Transmembrane</keyword>
<gene>
    <name evidence="16" type="ORF">WHR41_07855</name>
</gene>
<keyword evidence="11" id="KW-0961">Cell wall biogenesis/degradation</keyword>
<protein>
    <recommendedName>
        <fullName evidence="3">chitinase</fullName>
        <ecNumber evidence="3">3.2.1.14</ecNumber>
    </recommendedName>
</protein>
<evidence type="ECO:0000256" key="13">
    <source>
        <dbReference type="SAM" id="Phobius"/>
    </source>
</evidence>
<evidence type="ECO:0000256" key="6">
    <source>
        <dbReference type="ARBA" id="ARBA00022729"/>
    </source>
</evidence>
<accession>A0AB34KGY2</accession>
<dbReference type="GeneID" id="96009297"/>
<dbReference type="PANTHER" id="PTHR10963:SF27">
    <property type="entry name" value="GLYCOSIDASE-RELATED"/>
    <property type="match status" value="1"/>
</dbReference>
<dbReference type="Proteomes" id="UP000803884">
    <property type="component" value="Unassembled WGS sequence"/>
</dbReference>
<evidence type="ECO:0000313" key="17">
    <source>
        <dbReference type="Proteomes" id="UP000803884"/>
    </source>
</evidence>
<dbReference type="EMBL" id="JAAQHG020000037">
    <property type="protein sequence ID" value="KAL1583232.1"/>
    <property type="molecule type" value="Genomic_DNA"/>
</dbReference>
<dbReference type="SUPFAM" id="SSF49899">
    <property type="entry name" value="Concanavalin A-like lectins/glucanases"/>
    <property type="match status" value="1"/>
</dbReference>
<evidence type="ECO:0000256" key="14">
    <source>
        <dbReference type="SAM" id="SignalP"/>
    </source>
</evidence>
<evidence type="ECO:0000256" key="7">
    <source>
        <dbReference type="ARBA" id="ARBA00022801"/>
    </source>
</evidence>
<dbReference type="Gene3D" id="2.60.120.200">
    <property type="match status" value="1"/>
</dbReference>
<evidence type="ECO:0000256" key="4">
    <source>
        <dbReference type="ARBA" id="ARBA00022676"/>
    </source>
</evidence>
<keyword evidence="8 13" id="KW-0472">Membrane</keyword>
<evidence type="ECO:0000256" key="12">
    <source>
        <dbReference type="ARBA" id="ARBA00038074"/>
    </source>
</evidence>
<dbReference type="GO" id="GO:0016020">
    <property type="term" value="C:membrane"/>
    <property type="evidence" value="ECO:0007669"/>
    <property type="project" value="UniProtKB-SubCell"/>
</dbReference>
<evidence type="ECO:0000256" key="3">
    <source>
        <dbReference type="ARBA" id="ARBA00012729"/>
    </source>
</evidence>
<keyword evidence="9" id="KW-0325">Glycoprotein</keyword>
<dbReference type="GO" id="GO:0031505">
    <property type="term" value="P:fungal-type cell wall organization"/>
    <property type="evidence" value="ECO:0007669"/>
    <property type="project" value="TreeGrafter"/>
</dbReference>
<evidence type="ECO:0000259" key="15">
    <source>
        <dbReference type="PROSITE" id="PS51762"/>
    </source>
</evidence>
<keyword evidence="5" id="KW-0808">Transferase</keyword>
<evidence type="ECO:0000256" key="11">
    <source>
        <dbReference type="ARBA" id="ARBA00023316"/>
    </source>
</evidence>
<dbReference type="Pfam" id="PF00722">
    <property type="entry name" value="Glyco_hydro_16"/>
    <property type="match status" value="1"/>
</dbReference>
<comment type="similarity">
    <text evidence="12">Belongs to the glycosyl hydrolase 16 family. CRH1 subfamily.</text>
</comment>
<dbReference type="AlphaFoldDB" id="A0AB34KGY2"/>
<keyword evidence="10" id="KW-0326">Glycosidase</keyword>
<dbReference type="PROSITE" id="PS51762">
    <property type="entry name" value="GH16_2"/>
    <property type="match status" value="1"/>
</dbReference>
<dbReference type="GO" id="GO:0008843">
    <property type="term" value="F:endochitinase activity"/>
    <property type="evidence" value="ECO:0007669"/>
    <property type="project" value="UniProtKB-EC"/>
</dbReference>
<evidence type="ECO:0000313" key="16">
    <source>
        <dbReference type="EMBL" id="KAL1583232.1"/>
    </source>
</evidence>
<dbReference type="GO" id="GO:0009277">
    <property type="term" value="C:fungal-type cell wall"/>
    <property type="evidence" value="ECO:0007669"/>
    <property type="project" value="TreeGrafter"/>
</dbReference>
<evidence type="ECO:0000256" key="9">
    <source>
        <dbReference type="ARBA" id="ARBA00023180"/>
    </source>
</evidence>
<keyword evidence="17" id="KW-1185">Reference proteome</keyword>
<feature type="transmembrane region" description="Helical" evidence="13">
    <location>
        <begin position="302"/>
        <end position="324"/>
    </location>
</feature>
<sequence>MFRFSFAAAAAALLAAQAFAQTTSECNPTWGNVTCPDNAALGTTFDYPFNDTMAEMDPRFFNVTAGASLIKFSQDGAEFTMVKHGDSVRVQSDFYIFYGRVEAIMQAAPGTGVISSVNLLSDDLDEIDWEVMGQNTTNVFNNWYGKGNRTQNHGEEPVLADSQTGFHNYTIIWTEQELEFWLDGQQVRTVPAGEPGNYPQTPCYINLSLWAGGDPDNEPGVIAWAGGETDYDAGPYTMKIKSLKVVDGHTNSSSYHYSDTSGSHASIQVNEGESEVYKALNKKSTKQKAEEKWTGLSQTAKIAIAASVCGVLLLVCVIYTFVCITQRKKGRLEREAHDKEWAAHESELAAYRLKMARGDFAVSHLGHGEAKF</sequence>
<evidence type="ECO:0000256" key="2">
    <source>
        <dbReference type="ARBA" id="ARBA00004370"/>
    </source>
</evidence>
<feature type="domain" description="GH16" evidence="15">
    <location>
        <begin position="28"/>
        <end position="248"/>
    </location>
</feature>
<organism evidence="16 17">
    <name type="scientific">Cladosporium halotolerans</name>
    <dbReference type="NCBI Taxonomy" id="1052096"/>
    <lineage>
        <taxon>Eukaryota</taxon>
        <taxon>Fungi</taxon>
        <taxon>Dikarya</taxon>
        <taxon>Ascomycota</taxon>
        <taxon>Pezizomycotina</taxon>
        <taxon>Dothideomycetes</taxon>
        <taxon>Dothideomycetidae</taxon>
        <taxon>Cladosporiales</taxon>
        <taxon>Cladosporiaceae</taxon>
        <taxon>Cladosporium</taxon>
    </lineage>
</organism>
<keyword evidence="6 14" id="KW-0732">Signal</keyword>
<evidence type="ECO:0000256" key="10">
    <source>
        <dbReference type="ARBA" id="ARBA00023295"/>
    </source>
</evidence>
<comment type="caution">
    <text evidence="16">The sequence shown here is derived from an EMBL/GenBank/DDBJ whole genome shotgun (WGS) entry which is preliminary data.</text>
</comment>
<dbReference type="RefSeq" id="XP_069226339.1">
    <property type="nucleotide sequence ID" value="XM_069376459.1"/>
</dbReference>
<dbReference type="PANTHER" id="PTHR10963">
    <property type="entry name" value="GLYCOSYL HYDROLASE-RELATED"/>
    <property type="match status" value="1"/>
</dbReference>
<reference evidence="16 17" key="1">
    <citation type="journal article" date="2020" name="Microbiol. Resour. Announc.">
        <title>Draft Genome Sequence of a Cladosporium Species Isolated from the Mesophotic Ascidian Didemnum maculosum.</title>
        <authorList>
            <person name="Gioti A."/>
            <person name="Siaperas R."/>
            <person name="Nikolaivits E."/>
            <person name="Le Goff G."/>
            <person name="Ouazzani J."/>
            <person name="Kotoulas G."/>
            <person name="Topakas E."/>
        </authorList>
    </citation>
    <scope>NUCLEOTIDE SEQUENCE [LARGE SCALE GENOMIC DNA]</scope>
    <source>
        <strain evidence="16 17">TM138-S3</strain>
    </source>
</reference>
<feature type="chain" id="PRO_5044238075" description="chitinase" evidence="14">
    <location>
        <begin position="21"/>
        <end position="372"/>
    </location>
</feature>
<dbReference type="EC" id="3.2.1.14" evidence="3"/>
<proteinExistence type="inferred from homology"/>
<keyword evidence="7" id="KW-0378">Hydrolase</keyword>
<comment type="catalytic activity">
    <reaction evidence="1">
        <text>Random endo-hydrolysis of N-acetyl-beta-D-glucosaminide (1-&gt;4)-beta-linkages in chitin and chitodextrins.</text>
        <dbReference type="EC" id="3.2.1.14"/>
    </reaction>
</comment>
<comment type="subcellular location">
    <subcellularLocation>
        <location evidence="2">Membrane</location>
    </subcellularLocation>
</comment>
<dbReference type="CDD" id="cd02183">
    <property type="entry name" value="GH16_fungal_CRH1_transglycosylase"/>
    <property type="match status" value="1"/>
</dbReference>
<keyword evidence="4" id="KW-0328">Glycosyltransferase</keyword>
<feature type="signal peptide" evidence="14">
    <location>
        <begin position="1"/>
        <end position="20"/>
    </location>
</feature>
<evidence type="ECO:0000256" key="1">
    <source>
        <dbReference type="ARBA" id="ARBA00000822"/>
    </source>
</evidence>
<dbReference type="InterPro" id="IPR000757">
    <property type="entry name" value="Beta-glucanase-like"/>
</dbReference>